<gene>
    <name evidence="1" type="ORF">Ade02nite_08600</name>
</gene>
<dbReference type="Proteomes" id="UP000609879">
    <property type="component" value="Unassembled WGS sequence"/>
</dbReference>
<proteinExistence type="predicted"/>
<dbReference type="Gene3D" id="3.90.550.10">
    <property type="entry name" value="Spore Coat Polysaccharide Biosynthesis Protein SpsA, Chain A"/>
    <property type="match status" value="1"/>
</dbReference>
<dbReference type="SUPFAM" id="SSF53448">
    <property type="entry name" value="Nucleotide-diphospho-sugar transferases"/>
    <property type="match status" value="1"/>
</dbReference>
<evidence type="ECO:0008006" key="3">
    <source>
        <dbReference type="Google" id="ProtNLM"/>
    </source>
</evidence>
<dbReference type="PANTHER" id="PTHR36529:SF1">
    <property type="entry name" value="GLYCOSYLTRANSFERASE"/>
    <property type="match status" value="1"/>
</dbReference>
<accession>A0ABQ3XWT7</accession>
<reference evidence="1 2" key="1">
    <citation type="submission" date="2021-01" db="EMBL/GenBank/DDBJ databases">
        <title>Whole genome shotgun sequence of Actinoplanes deccanensis NBRC 13994.</title>
        <authorList>
            <person name="Komaki H."/>
            <person name="Tamura T."/>
        </authorList>
    </citation>
    <scope>NUCLEOTIDE SEQUENCE [LARGE SCALE GENOMIC DNA]</scope>
    <source>
        <strain evidence="1 2">NBRC 13994</strain>
    </source>
</reference>
<name>A0ABQ3XWT7_9ACTN</name>
<organism evidence="1 2">
    <name type="scientific">Paractinoplanes deccanensis</name>
    <dbReference type="NCBI Taxonomy" id="113561"/>
    <lineage>
        <taxon>Bacteria</taxon>
        <taxon>Bacillati</taxon>
        <taxon>Actinomycetota</taxon>
        <taxon>Actinomycetes</taxon>
        <taxon>Micromonosporales</taxon>
        <taxon>Micromonosporaceae</taxon>
        <taxon>Paractinoplanes</taxon>
    </lineage>
</organism>
<dbReference type="Pfam" id="PF09837">
    <property type="entry name" value="DUF2064"/>
    <property type="match status" value="1"/>
</dbReference>
<dbReference type="InterPro" id="IPR018641">
    <property type="entry name" value="Trfase_1_rSAM/seldom-assoc"/>
</dbReference>
<keyword evidence="2" id="KW-1185">Reference proteome</keyword>
<evidence type="ECO:0000313" key="2">
    <source>
        <dbReference type="Proteomes" id="UP000609879"/>
    </source>
</evidence>
<comment type="caution">
    <text evidence="1">The sequence shown here is derived from an EMBL/GenBank/DDBJ whole genome shotgun (WGS) entry which is preliminary data.</text>
</comment>
<protein>
    <recommendedName>
        <fullName evidence="3">Glycosyltransferase</fullName>
    </recommendedName>
</protein>
<evidence type="ECO:0000313" key="1">
    <source>
        <dbReference type="EMBL" id="GID72219.1"/>
    </source>
</evidence>
<dbReference type="InterPro" id="IPR029044">
    <property type="entry name" value="Nucleotide-diphossugar_trans"/>
</dbReference>
<dbReference type="EMBL" id="BOMI01000013">
    <property type="protein sequence ID" value="GID72219.1"/>
    <property type="molecule type" value="Genomic_DNA"/>
</dbReference>
<dbReference type="PANTHER" id="PTHR36529">
    <property type="entry name" value="SLL1095 PROTEIN"/>
    <property type="match status" value="1"/>
</dbReference>
<sequence>MIQLLMMAKAPVPGRVKTRLCPPCTAEEAATIAAAALADTLETITNFPAVRRTLVLDGSYAPPPGWSCVPQRGAGLGERLAHAFADTALPGVPALLVGMDTPHLSGSLLHDAAATLGAGRAVLGPARDGGWWALGLHDPADAGVLPAVPMSTADTGALTLAALRGRGVDPVALPCLRDVDTAADAVAVAGECPPDSRFAAAVSFLGVGDGRVSFVGVGNGRASFVGVGNGRASYVGVGDGRRAAGSPGADRRFAEAARIGAGGVGGRGADVGAAPGRPA</sequence>